<comment type="caution">
    <text evidence="1">The sequence shown here is derived from an EMBL/GenBank/DDBJ whole genome shotgun (WGS) entry which is preliminary data.</text>
</comment>
<accession>A0A9P7DVF3</accession>
<organism evidence="1 2">
    <name type="scientific">Suillus subaureus</name>
    <dbReference type="NCBI Taxonomy" id="48587"/>
    <lineage>
        <taxon>Eukaryota</taxon>
        <taxon>Fungi</taxon>
        <taxon>Dikarya</taxon>
        <taxon>Basidiomycota</taxon>
        <taxon>Agaricomycotina</taxon>
        <taxon>Agaricomycetes</taxon>
        <taxon>Agaricomycetidae</taxon>
        <taxon>Boletales</taxon>
        <taxon>Suillineae</taxon>
        <taxon>Suillaceae</taxon>
        <taxon>Suillus</taxon>
    </lineage>
</organism>
<dbReference type="EMBL" id="JABBWG010000061">
    <property type="protein sequence ID" value="KAG1804176.1"/>
    <property type="molecule type" value="Genomic_DNA"/>
</dbReference>
<protein>
    <submittedName>
        <fullName evidence="1">Uncharacterized protein</fullName>
    </submittedName>
</protein>
<evidence type="ECO:0000313" key="2">
    <source>
        <dbReference type="Proteomes" id="UP000807769"/>
    </source>
</evidence>
<reference evidence="1" key="1">
    <citation type="journal article" date="2020" name="New Phytol.">
        <title>Comparative genomics reveals dynamic genome evolution in host specialist ectomycorrhizal fungi.</title>
        <authorList>
            <person name="Lofgren L.A."/>
            <person name="Nguyen N.H."/>
            <person name="Vilgalys R."/>
            <person name="Ruytinx J."/>
            <person name="Liao H.L."/>
            <person name="Branco S."/>
            <person name="Kuo A."/>
            <person name="LaButti K."/>
            <person name="Lipzen A."/>
            <person name="Andreopoulos W."/>
            <person name="Pangilinan J."/>
            <person name="Riley R."/>
            <person name="Hundley H."/>
            <person name="Na H."/>
            <person name="Barry K."/>
            <person name="Grigoriev I.V."/>
            <person name="Stajich J.E."/>
            <person name="Kennedy P.G."/>
        </authorList>
    </citation>
    <scope>NUCLEOTIDE SEQUENCE</scope>
    <source>
        <strain evidence="1">MN1</strain>
    </source>
</reference>
<keyword evidence="2" id="KW-1185">Reference proteome</keyword>
<dbReference type="Proteomes" id="UP000807769">
    <property type="component" value="Unassembled WGS sequence"/>
</dbReference>
<name>A0A9P7DVF3_9AGAM</name>
<proteinExistence type="predicted"/>
<dbReference type="GeneID" id="64627606"/>
<dbReference type="RefSeq" id="XP_041186800.1">
    <property type="nucleotide sequence ID" value="XM_041333589.1"/>
</dbReference>
<dbReference type="AlphaFoldDB" id="A0A9P7DVF3"/>
<evidence type="ECO:0000313" key="1">
    <source>
        <dbReference type="EMBL" id="KAG1804176.1"/>
    </source>
</evidence>
<gene>
    <name evidence="1" type="ORF">BJ212DRAFT_1304391</name>
</gene>
<dbReference type="OrthoDB" id="3261690at2759"/>
<sequence length="120" mass="13795">MTYNTAAKSPGHQNYGKCTYYSDYLALVHIISGKALDRTRWVLRVEFDKLVWVPYTQWDHIWSTRKMDTSTWKALPSGTKGGPLVGINLRCTQEQVTLWVFEQPHEGDQLVADSEGEMED</sequence>